<keyword evidence="1" id="KW-0732">Signal</keyword>
<dbReference type="InterPro" id="IPR017853">
    <property type="entry name" value="GH"/>
</dbReference>
<feature type="domain" description="Glycosyl hydrolase-like 10" evidence="2">
    <location>
        <begin position="39"/>
        <end position="354"/>
    </location>
</feature>
<dbReference type="EMBL" id="JAFLQW010000040">
    <property type="protein sequence ID" value="MBO0347803.1"/>
    <property type="molecule type" value="Genomic_DNA"/>
</dbReference>
<gene>
    <name evidence="3" type="ORF">J0895_01495</name>
</gene>
<dbReference type="InterPro" id="IPR052177">
    <property type="entry name" value="Divisome_Glycosyl_Hydrolase"/>
</dbReference>
<sequence>MNRKVRRCLNVALGLLIAIAWSMGFIPTIATSETPAPEEIRGVWLTNVGSDVLFVPGAVHHALQELSDLNFNTVYPVVWNRGQTFYPSVASKQVTGRSQDWLLSLMRGSTDVLGEIIADGQSLGLRVVPWFEYGFMAPANSELVKRHPDWVTRHQDNSENLREEELAPIFIENPLTIQQVWLNPLHPEVQNFLLRLIVEVVANYPINSIQFDDNFGLPVELGYDPYTIALYQAEHWGDSPPTNPYNAQWVRWRADKINDFMERIYQAVQFVNPDCSISLAANSQSFAYRHYLQDWLTWVESGWIDELFLQVYHAELSRFETELDISTVWYARNLTRVGVGILTGTMKRPISFAEIEDRVKVARDRQFAGFAFFYWESLWGKVASESPEQRRNSFQALFSEPAISPVPVRSQTHKRDNSQI</sequence>
<accession>A0ABS3FL92</accession>
<dbReference type="Gene3D" id="3.20.20.80">
    <property type="entry name" value="Glycosidases"/>
    <property type="match status" value="1"/>
</dbReference>
<dbReference type="Proteomes" id="UP000664844">
    <property type="component" value="Unassembled WGS sequence"/>
</dbReference>
<reference evidence="3 4" key="1">
    <citation type="submission" date="2021-03" db="EMBL/GenBank/DDBJ databases">
        <title>Metabolic Capacity of the Antarctic Cyanobacterium Phormidium pseudopriestleyi that Sustains Oxygenic Photosynthesis in the Presence of Hydrogen Sulfide.</title>
        <authorList>
            <person name="Lumian J.E."/>
            <person name="Jungblut A.D."/>
            <person name="Dillon M.L."/>
            <person name="Hawes I."/>
            <person name="Doran P.T."/>
            <person name="Mackey T.J."/>
            <person name="Dick G.J."/>
            <person name="Grettenberger C.L."/>
            <person name="Sumner D.Y."/>
        </authorList>
    </citation>
    <scope>NUCLEOTIDE SEQUENCE [LARGE SCALE GENOMIC DNA]</scope>
    <source>
        <strain evidence="3 4">FRX01</strain>
    </source>
</reference>
<dbReference type="InterPro" id="IPR003790">
    <property type="entry name" value="GHL10"/>
</dbReference>
<evidence type="ECO:0000259" key="2">
    <source>
        <dbReference type="Pfam" id="PF02638"/>
    </source>
</evidence>
<organism evidence="3 4">
    <name type="scientific">Phormidium pseudopriestleyi FRX01</name>
    <dbReference type="NCBI Taxonomy" id="1759528"/>
    <lineage>
        <taxon>Bacteria</taxon>
        <taxon>Bacillati</taxon>
        <taxon>Cyanobacteriota</taxon>
        <taxon>Cyanophyceae</taxon>
        <taxon>Oscillatoriophycideae</taxon>
        <taxon>Oscillatoriales</taxon>
        <taxon>Oscillatoriaceae</taxon>
        <taxon>Phormidium</taxon>
    </lineage>
</organism>
<dbReference type="RefSeq" id="WP_207086379.1">
    <property type="nucleotide sequence ID" value="NZ_JAFLQW010000040.1"/>
</dbReference>
<comment type="caution">
    <text evidence="3">The sequence shown here is derived from an EMBL/GenBank/DDBJ whole genome shotgun (WGS) entry which is preliminary data.</text>
</comment>
<protein>
    <submittedName>
        <fullName evidence="3">Family 10 glycosylhydrolase</fullName>
    </submittedName>
</protein>
<evidence type="ECO:0000256" key="1">
    <source>
        <dbReference type="ARBA" id="ARBA00022729"/>
    </source>
</evidence>
<keyword evidence="4" id="KW-1185">Reference proteome</keyword>
<evidence type="ECO:0000313" key="3">
    <source>
        <dbReference type="EMBL" id="MBO0347803.1"/>
    </source>
</evidence>
<name>A0ABS3FL92_9CYAN</name>
<evidence type="ECO:0000313" key="4">
    <source>
        <dbReference type="Proteomes" id="UP000664844"/>
    </source>
</evidence>
<dbReference type="Pfam" id="PF02638">
    <property type="entry name" value="GHL10"/>
    <property type="match status" value="1"/>
</dbReference>
<proteinExistence type="predicted"/>
<dbReference type="PANTHER" id="PTHR43405">
    <property type="entry name" value="GLYCOSYL HYDROLASE DIGH"/>
    <property type="match status" value="1"/>
</dbReference>
<dbReference type="SUPFAM" id="SSF51445">
    <property type="entry name" value="(Trans)glycosidases"/>
    <property type="match status" value="1"/>
</dbReference>
<dbReference type="PANTHER" id="PTHR43405:SF1">
    <property type="entry name" value="GLYCOSYL HYDROLASE DIGH"/>
    <property type="match status" value="1"/>
</dbReference>